<organism evidence="1">
    <name type="scientific">marine sediment metagenome</name>
    <dbReference type="NCBI Taxonomy" id="412755"/>
    <lineage>
        <taxon>unclassified sequences</taxon>
        <taxon>metagenomes</taxon>
        <taxon>ecological metagenomes</taxon>
    </lineage>
</organism>
<dbReference type="AlphaFoldDB" id="A0A0F9FUX1"/>
<proteinExistence type="predicted"/>
<sequence>MEGLNNKEVHKKEYEEVRNRVLEKEIINLIEASVTEKRKRNEKATNYL</sequence>
<comment type="caution">
    <text evidence="1">The sequence shown here is derived from an EMBL/GenBank/DDBJ whole genome shotgun (WGS) entry which is preliminary data.</text>
</comment>
<reference evidence="1" key="1">
    <citation type="journal article" date="2015" name="Nature">
        <title>Complex archaea that bridge the gap between prokaryotes and eukaryotes.</title>
        <authorList>
            <person name="Spang A."/>
            <person name="Saw J.H."/>
            <person name="Jorgensen S.L."/>
            <person name="Zaremba-Niedzwiedzka K."/>
            <person name="Martijn J."/>
            <person name="Lind A.E."/>
            <person name="van Eijk R."/>
            <person name="Schleper C."/>
            <person name="Guy L."/>
            <person name="Ettema T.J."/>
        </authorList>
    </citation>
    <scope>NUCLEOTIDE SEQUENCE</scope>
</reference>
<protein>
    <submittedName>
        <fullName evidence="1">Uncharacterized protein</fullName>
    </submittedName>
</protein>
<accession>A0A0F9FUX1</accession>
<evidence type="ECO:0000313" key="1">
    <source>
        <dbReference type="EMBL" id="KKL61135.1"/>
    </source>
</evidence>
<gene>
    <name evidence="1" type="ORF">LCGC14_2198380</name>
</gene>
<name>A0A0F9FUX1_9ZZZZ</name>
<dbReference type="EMBL" id="LAZR01028911">
    <property type="protein sequence ID" value="KKL61135.1"/>
    <property type="molecule type" value="Genomic_DNA"/>
</dbReference>